<proteinExistence type="inferred from homology"/>
<evidence type="ECO:0000256" key="12">
    <source>
        <dbReference type="ARBA" id="ARBA00033413"/>
    </source>
</evidence>
<feature type="domain" description="7,8-dihydro-6-hydroxymethylpterin-pyrophosphokinase" evidence="13">
    <location>
        <begin position="9"/>
        <end position="160"/>
    </location>
</feature>
<dbReference type="Pfam" id="PF01288">
    <property type="entry name" value="HPPK"/>
    <property type="match status" value="1"/>
</dbReference>
<evidence type="ECO:0000256" key="4">
    <source>
        <dbReference type="ARBA" id="ARBA00016218"/>
    </source>
</evidence>
<dbReference type="GO" id="GO:0046654">
    <property type="term" value="P:tetrahydrofolate biosynthetic process"/>
    <property type="evidence" value="ECO:0007669"/>
    <property type="project" value="UniProtKB-UniPathway"/>
</dbReference>
<dbReference type="AlphaFoldDB" id="A0A0X3UE84"/>
<dbReference type="NCBIfam" id="TIGR01498">
    <property type="entry name" value="folK"/>
    <property type="match status" value="1"/>
</dbReference>
<keyword evidence="8" id="KW-0067">ATP-binding</keyword>
<protein>
    <recommendedName>
        <fullName evidence="4">2-amino-4-hydroxy-6-hydroxymethyldihydropteridine pyrophosphokinase</fullName>
        <ecNumber evidence="3">2.7.6.3</ecNumber>
    </recommendedName>
    <alternativeName>
        <fullName evidence="11">6-hydroxymethyl-7,8-dihydropterin pyrophosphokinase</fullName>
    </alternativeName>
    <alternativeName>
        <fullName evidence="12">7,8-dihydro-6-hydroxymethylpterin-pyrophosphokinase</fullName>
    </alternativeName>
</protein>
<evidence type="ECO:0000256" key="8">
    <source>
        <dbReference type="ARBA" id="ARBA00022840"/>
    </source>
</evidence>
<accession>A0A0X3UE84</accession>
<evidence type="ECO:0000256" key="5">
    <source>
        <dbReference type="ARBA" id="ARBA00022679"/>
    </source>
</evidence>
<dbReference type="GO" id="GO:0016301">
    <property type="term" value="F:kinase activity"/>
    <property type="evidence" value="ECO:0007669"/>
    <property type="project" value="UniProtKB-KW"/>
</dbReference>
<dbReference type="InterPro" id="IPR035907">
    <property type="entry name" value="Hppk_sf"/>
</dbReference>
<dbReference type="GO" id="GO:0005524">
    <property type="term" value="F:ATP binding"/>
    <property type="evidence" value="ECO:0007669"/>
    <property type="project" value="UniProtKB-KW"/>
</dbReference>
<reference evidence="14 15" key="1">
    <citation type="submission" date="2015-12" db="EMBL/GenBank/DDBJ databases">
        <authorList>
            <person name="Shamseldin A."/>
            <person name="Moawad H."/>
            <person name="Abd El-Rahim W.M."/>
            <person name="Sadowsky M.J."/>
        </authorList>
    </citation>
    <scope>NUCLEOTIDE SEQUENCE [LARGE SCALE GENOMIC DNA]</scope>
    <source>
        <strain evidence="14 15">ZGT118</strain>
    </source>
</reference>
<evidence type="ECO:0000313" key="14">
    <source>
        <dbReference type="EMBL" id="KUJ85086.1"/>
    </source>
</evidence>
<evidence type="ECO:0000256" key="11">
    <source>
        <dbReference type="ARBA" id="ARBA00029766"/>
    </source>
</evidence>
<dbReference type="Proteomes" id="UP000053791">
    <property type="component" value="Unassembled WGS sequence"/>
</dbReference>
<dbReference type="GO" id="GO:0046656">
    <property type="term" value="P:folic acid biosynthetic process"/>
    <property type="evidence" value="ECO:0007669"/>
    <property type="project" value="UniProtKB-KW"/>
</dbReference>
<evidence type="ECO:0000259" key="13">
    <source>
        <dbReference type="Pfam" id="PF01288"/>
    </source>
</evidence>
<keyword evidence="7 14" id="KW-0418">Kinase</keyword>
<keyword evidence="9" id="KW-0289">Folate biosynthesis</keyword>
<dbReference type="UniPathway" id="UPA00077">
    <property type="reaction ID" value="UER00155"/>
</dbReference>
<evidence type="ECO:0000256" key="1">
    <source>
        <dbReference type="ARBA" id="ARBA00005051"/>
    </source>
</evidence>
<organism evidence="14 15">
    <name type="scientific">Ruegeria marisrubri</name>
    <dbReference type="NCBI Taxonomy" id="1685379"/>
    <lineage>
        <taxon>Bacteria</taxon>
        <taxon>Pseudomonadati</taxon>
        <taxon>Pseudomonadota</taxon>
        <taxon>Alphaproteobacteria</taxon>
        <taxon>Rhodobacterales</taxon>
        <taxon>Roseobacteraceae</taxon>
        <taxon>Ruegeria</taxon>
    </lineage>
</organism>
<name>A0A0X3UE84_9RHOB</name>
<evidence type="ECO:0000256" key="2">
    <source>
        <dbReference type="ARBA" id="ARBA00005810"/>
    </source>
</evidence>
<dbReference type="GO" id="GO:0003848">
    <property type="term" value="F:2-amino-4-hydroxy-6-hydroxymethyldihydropteridine diphosphokinase activity"/>
    <property type="evidence" value="ECO:0007669"/>
    <property type="project" value="UniProtKB-EC"/>
</dbReference>
<evidence type="ECO:0000256" key="9">
    <source>
        <dbReference type="ARBA" id="ARBA00022909"/>
    </source>
</evidence>
<dbReference type="RefSeq" id="WP_068344995.1">
    <property type="nucleotide sequence ID" value="NZ_LQBQ01000004.1"/>
</dbReference>
<dbReference type="OrthoDB" id="9808041at2"/>
<gene>
    <name evidence="14" type="ORF">AVO45_17670</name>
</gene>
<dbReference type="Gene3D" id="3.30.70.560">
    <property type="entry name" value="7,8-Dihydro-6-hydroxymethylpterin-pyrophosphokinase HPPK"/>
    <property type="match status" value="1"/>
</dbReference>
<dbReference type="PANTHER" id="PTHR43071:SF1">
    <property type="entry name" value="2-AMINO-4-HYDROXY-6-HYDROXYMETHYLDIHYDROPTERIDINE PYROPHOSPHOKINASE"/>
    <property type="match status" value="1"/>
</dbReference>
<comment type="caution">
    <text evidence="14">The sequence shown here is derived from an EMBL/GenBank/DDBJ whole genome shotgun (WGS) entry which is preliminary data.</text>
</comment>
<keyword evidence="6" id="KW-0547">Nucleotide-binding</keyword>
<evidence type="ECO:0000256" key="10">
    <source>
        <dbReference type="ARBA" id="ARBA00029409"/>
    </source>
</evidence>
<comment type="pathway">
    <text evidence="1">Cofactor biosynthesis; tetrahydrofolate biosynthesis; 2-amino-4-hydroxy-6-hydroxymethyl-7,8-dihydropteridine diphosphate from 7,8-dihydroneopterin triphosphate: step 4/4.</text>
</comment>
<evidence type="ECO:0000256" key="6">
    <source>
        <dbReference type="ARBA" id="ARBA00022741"/>
    </source>
</evidence>
<sequence length="189" mass="21393">MTKRRSKIVLALGGNLDLRQSGPEVTLRQALIALEQEGLVIRQVSRFFATPCFPAGAGPDYVNAAALVESDMTPHTLLDLLHRVEHQFGRARVQRWGMRTLDLDVICWEDLVLPDRQEYDRWRTLPQAEQIRATPNQLILPHPRLQDRAFVLVPMADIAPEWRHPVLGRTVSELLEDLPAEDVAAVTPL</sequence>
<dbReference type="EMBL" id="LQBQ01000004">
    <property type="protein sequence ID" value="KUJ85086.1"/>
    <property type="molecule type" value="Genomic_DNA"/>
</dbReference>
<dbReference type="PANTHER" id="PTHR43071">
    <property type="entry name" value="2-AMINO-4-HYDROXY-6-HYDROXYMETHYLDIHYDROPTERIDINE PYROPHOSPHOKINASE"/>
    <property type="match status" value="1"/>
</dbReference>
<dbReference type="SUPFAM" id="SSF55083">
    <property type="entry name" value="6-hydroxymethyl-7,8-dihydropterin pyrophosphokinase, HPPK"/>
    <property type="match status" value="1"/>
</dbReference>
<dbReference type="CDD" id="cd00483">
    <property type="entry name" value="HPPK"/>
    <property type="match status" value="1"/>
</dbReference>
<evidence type="ECO:0000256" key="7">
    <source>
        <dbReference type="ARBA" id="ARBA00022777"/>
    </source>
</evidence>
<comment type="similarity">
    <text evidence="2">Belongs to the HPPK family.</text>
</comment>
<keyword evidence="5" id="KW-0808">Transferase</keyword>
<comment type="function">
    <text evidence="10">Catalyzes the transfer of pyrophosphate from adenosine triphosphate (ATP) to 6-hydroxymethyl-7,8-dihydropterin, an enzymatic step in folate biosynthesis pathway.</text>
</comment>
<dbReference type="InterPro" id="IPR000550">
    <property type="entry name" value="Hppk"/>
</dbReference>
<evidence type="ECO:0000256" key="3">
    <source>
        <dbReference type="ARBA" id="ARBA00013253"/>
    </source>
</evidence>
<dbReference type="EC" id="2.7.6.3" evidence="3"/>
<keyword evidence="15" id="KW-1185">Reference proteome</keyword>
<dbReference type="STRING" id="1685379.AVO45_17670"/>
<evidence type="ECO:0000313" key="15">
    <source>
        <dbReference type="Proteomes" id="UP000053791"/>
    </source>
</evidence>